<dbReference type="SUPFAM" id="SSF51621">
    <property type="entry name" value="Phosphoenolpyruvate/pyruvate domain"/>
    <property type="match status" value="1"/>
</dbReference>
<reference evidence="8" key="1">
    <citation type="journal article" date="2013" name="Proc. Natl. Acad. Sci. U.S.A.">
        <title>Genome structure and metabolic features in the red seaweed Chondrus crispus shed light on evolution of the Archaeplastida.</title>
        <authorList>
            <person name="Collen J."/>
            <person name="Porcel B."/>
            <person name="Carre W."/>
            <person name="Ball S.G."/>
            <person name="Chaparro C."/>
            <person name="Tonon T."/>
            <person name="Barbeyron T."/>
            <person name="Michel G."/>
            <person name="Noel B."/>
            <person name="Valentin K."/>
            <person name="Elias M."/>
            <person name="Artiguenave F."/>
            <person name="Arun A."/>
            <person name="Aury J.M."/>
            <person name="Barbosa-Neto J.F."/>
            <person name="Bothwell J.H."/>
            <person name="Bouget F.Y."/>
            <person name="Brillet L."/>
            <person name="Cabello-Hurtado F."/>
            <person name="Capella-Gutierrez S."/>
            <person name="Charrier B."/>
            <person name="Cladiere L."/>
            <person name="Cock J.M."/>
            <person name="Coelho S.M."/>
            <person name="Colleoni C."/>
            <person name="Czjzek M."/>
            <person name="Da Silva C."/>
            <person name="Delage L."/>
            <person name="Denoeud F."/>
            <person name="Deschamps P."/>
            <person name="Dittami S.M."/>
            <person name="Gabaldon T."/>
            <person name="Gachon C.M."/>
            <person name="Groisillier A."/>
            <person name="Herve C."/>
            <person name="Jabbari K."/>
            <person name="Katinka M."/>
            <person name="Kloareg B."/>
            <person name="Kowalczyk N."/>
            <person name="Labadie K."/>
            <person name="Leblanc C."/>
            <person name="Lopez P.J."/>
            <person name="McLachlan D.H."/>
            <person name="Meslet-Cladiere L."/>
            <person name="Moustafa A."/>
            <person name="Nehr Z."/>
            <person name="Nyvall Collen P."/>
            <person name="Panaud O."/>
            <person name="Partensky F."/>
            <person name="Poulain J."/>
            <person name="Rensing S.A."/>
            <person name="Rousvoal S."/>
            <person name="Samson G."/>
            <person name="Symeonidi A."/>
            <person name="Weissenbach J."/>
            <person name="Zambounis A."/>
            <person name="Wincker P."/>
            <person name="Boyen C."/>
        </authorList>
    </citation>
    <scope>NUCLEOTIDE SEQUENCE [LARGE SCALE GENOMIC DNA]</scope>
    <source>
        <strain evidence="8">cv. Stackhouse</strain>
    </source>
</reference>
<dbReference type="GO" id="GO:0000287">
    <property type="term" value="F:magnesium ion binding"/>
    <property type="evidence" value="ECO:0007669"/>
    <property type="project" value="TreeGrafter"/>
</dbReference>
<evidence type="ECO:0000313" key="7">
    <source>
        <dbReference type="EMBL" id="CDF33050.1"/>
    </source>
</evidence>
<dbReference type="UniPathway" id="UPA00028">
    <property type="reaction ID" value="UER00003"/>
</dbReference>
<dbReference type="InterPro" id="IPR015813">
    <property type="entry name" value="Pyrv/PenolPyrv_kinase-like_dom"/>
</dbReference>
<name>R7Q6G9_CHOCR</name>
<keyword evidence="8" id="KW-1185">Reference proteome</keyword>
<dbReference type="HAMAP" id="MF_00156">
    <property type="entry name" value="PanB"/>
    <property type="match status" value="1"/>
</dbReference>
<comment type="catalytic activity">
    <reaction evidence="5">
        <text>(6R)-5,10-methylene-5,6,7,8-tetrahydrofolate + 3-methyl-2-oxobutanoate + H2O = 2-dehydropantoate + (6S)-5,6,7,8-tetrahydrofolate</text>
        <dbReference type="Rhea" id="RHEA:11824"/>
        <dbReference type="ChEBI" id="CHEBI:11561"/>
        <dbReference type="ChEBI" id="CHEBI:11851"/>
        <dbReference type="ChEBI" id="CHEBI:15377"/>
        <dbReference type="ChEBI" id="CHEBI:15636"/>
        <dbReference type="ChEBI" id="CHEBI:57453"/>
        <dbReference type="EC" id="2.1.2.11"/>
    </reaction>
</comment>
<protein>
    <recommendedName>
        <fullName evidence="3">3-methyl-2-oxobutanoate hydroxymethyltransferase</fullName>
        <ecNumber evidence="3">2.1.2.11</ecNumber>
    </recommendedName>
</protein>
<dbReference type="GO" id="GO:0015940">
    <property type="term" value="P:pantothenate biosynthetic process"/>
    <property type="evidence" value="ECO:0007669"/>
    <property type="project" value="UniProtKB-UniPathway"/>
</dbReference>
<feature type="compositionally biased region" description="Basic and acidic residues" evidence="6">
    <location>
        <begin position="321"/>
        <end position="332"/>
    </location>
</feature>
<dbReference type="PANTHER" id="PTHR20881">
    <property type="entry name" value="3-METHYL-2-OXOBUTANOATE HYDROXYMETHYLTRANSFERASE"/>
    <property type="match status" value="1"/>
</dbReference>
<dbReference type="CDD" id="cd06557">
    <property type="entry name" value="KPHMT-like"/>
    <property type="match status" value="1"/>
</dbReference>
<evidence type="ECO:0000256" key="2">
    <source>
        <dbReference type="ARBA" id="ARBA00008676"/>
    </source>
</evidence>
<dbReference type="GO" id="GO:0003864">
    <property type="term" value="F:3-methyl-2-oxobutanoate hydroxymethyltransferase activity"/>
    <property type="evidence" value="ECO:0007669"/>
    <property type="project" value="UniProtKB-EC"/>
</dbReference>
<dbReference type="RefSeq" id="XP_005712853.1">
    <property type="nucleotide sequence ID" value="XM_005712796.1"/>
</dbReference>
<dbReference type="STRING" id="2769.R7Q6G9"/>
<dbReference type="GO" id="GO:0005739">
    <property type="term" value="C:mitochondrion"/>
    <property type="evidence" value="ECO:0007669"/>
    <property type="project" value="TreeGrafter"/>
</dbReference>
<evidence type="ECO:0000256" key="5">
    <source>
        <dbReference type="ARBA" id="ARBA00049172"/>
    </source>
</evidence>
<keyword evidence="4" id="KW-0808">Transferase</keyword>
<dbReference type="EMBL" id="HG001632">
    <property type="protein sequence ID" value="CDF33050.1"/>
    <property type="molecule type" value="Genomic_DNA"/>
</dbReference>
<dbReference type="GeneID" id="17320569"/>
<comment type="similarity">
    <text evidence="2">Belongs to the PanB family.</text>
</comment>
<evidence type="ECO:0000313" key="8">
    <source>
        <dbReference type="Proteomes" id="UP000012073"/>
    </source>
</evidence>
<dbReference type="EC" id="2.1.2.11" evidence="3"/>
<accession>R7Q6G9</accession>
<evidence type="ECO:0000256" key="6">
    <source>
        <dbReference type="SAM" id="MobiDB-lite"/>
    </source>
</evidence>
<dbReference type="PANTHER" id="PTHR20881:SF0">
    <property type="entry name" value="3-METHYL-2-OXOBUTANOATE HYDROXYMETHYLTRANSFERASE"/>
    <property type="match status" value="1"/>
</dbReference>
<feature type="region of interest" description="Disordered" evidence="6">
    <location>
        <begin position="317"/>
        <end position="342"/>
    </location>
</feature>
<evidence type="ECO:0000256" key="3">
    <source>
        <dbReference type="ARBA" id="ARBA00012618"/>
    </source>
</evidence>
<evidence type="ECO:0000256" key="4">
    <source>
        <dbReference type="ARBA" id="ARBA00022679"/>
    </source>
</evidence>
<evidence type="ECO:0000256" key="1">
    <source>
        <dbReference type="ARBA" id="ARBA00005033"/>
    </source>
</evidence>
<proteinExistence type="inferred from homology"/>
<dbReference type="InterPro" id="IPR003700">
    <property type="entry name" value="Pantoate_hydroxy_MeTrfase"/>
</dbReference>
<dbReference type="NCBIfam" id="NF001452">
    <property type="entry name" value="PRK00311.1"/>
    <property type="match status" value="1"/>
</dbReference>
<dbReference type="Gramene" id="CDF33050">
    <property type="protein sequence ID" value="CDF33050"/>
    <property type="gene ID" value="CHC_T00001868001"/>
</dbReference>
<organism evidence="7 8">
    <name type="scientific">Chondrus crispus</name>
    <name type="common">Carrageen Irish moss</name>
    <name type="synonym">Polymorpha crispa</name>
    <dbReference type="NCBI Taxonomy" id="2769"/>
    <lineage>
        <taxon>Eukaryota</taxon>
        <taxon>Rhodophyta</taxon>
        <taxon>Florideophyceae</taxon>
        <taxon>Rhodymeniophycidae</taxon>
        <taxon>Gigartinales</taxon>
        <taxon>Gigartinaceae</taxon>
        <taxon>Chondrus</taxon>
    </lineage>
</organism>
<dbReference type="NCBIfam" id="TIGR00222">
    <property type="entry name" value="panB"/>
    <property type="match status" value="1"/>
</dbReference>
<dbReference type="AlphaFoldDB" id="R7Q6G9"/>
<dbReference type="OMA" id="VLVWTDM"/>
<dbReference type="OrthoDB" id="425211at2759"/>
<dbReference type="PhylomeDB" id="R7Q6G9"/>
<dbReference type="FunFam" id="3.20.20.60:FF:000003">
    <property type="entry name" value="3-methyl-2-oxobutanoate hydroxymethyltransferase"/>
    <property type="match status" value="1"/>
</dbReference>
<comment type="pathway">
    <text evidence="1">Cofactor biosynthesis; (R)-pantothenate biosynthesis; (R)-pantoate from 3-methyl-2-oxobutanoate: step 1/2.</text>
</comment>
<dbReference type="Gene3D" id="3.20.20.60">
    <property type="entry name" value="Phosphoenolpyruvate-binding domains"/>
    <property type="match status" value="1"/>
</dbReference>
<dbReference type="Proteomes" id="UP000012073">
    <property type="component" value="Unassembled WGS sequence"/>
</dbReference>
<dbReference type="Pfam" id="PF02548">
    <property type="entry name" value="Pantoate_transf"/>
    <property type="match status" value="1"/>
</dbReference>
<sequence>MRAPSASLLRGAFRLLSTSPPVPRKQSLRTLRASYNKGEPITVLTAYDYPSALHADLAGVQCVLVGDSVGMVVLGHRTTQPVTIADMIHHTRAARRGVASALLVADLPFGSYERSPAQAVDTALQIIKETGADAVKLEGGVSRQKSIAAIADAGIAVFGHVGLMPQAVSNLGGFRAMGRTSKEAICVLDDARAVQDAGAFALVVECVPNRVADVVTKALDIPTIGIGSGNACSGQVLVYHDMLGILNHPHHAKVAPKFSKQFAGLASHIHEAILQYCSEVKQRDFPDKLHSPYRIPDEEFEQFLHDADKSLLKNLRGRQTKGAETESGKHGGSEATDGISLY</sequence>
<dbReference type="KEGG" id="ccp:CHC_T00001868001"/>
<gene>
    <name evidence="7" type="ORF">CHC_T00001868001</name>
</gene>
<dbReference type="InterPro" id="IPR040442">
    <property type="entry name" value="Pyrv_kinase-like_dom_sf"/>
</dbReference>